<evidence type="ECO:0000313" key="1">
    <source>
        <dbReference type="EMBL" id="OGK04244.1"/>
    </source>
</evidence>
<dbReference type="AlphaFoldDB" id="A0A1F7FC39"/>
<accession>A0A1F7FC39</accession>
<evidence type="ECO:0000313" key="2">
    <source>
        <dbReference type="Proteomes" id="UP000179243"/>
    </source>
</evidence>
<dbReference type="NCBIfam" id="TIGR02574">
    <property type="entry name" value="stabl_TIGR02574"/>
    <property type="match status" value="1"/>
</dbReference>
<protein>
    <recommendedName>
        <fullName evidence="3">Addiction module protein</fullName>
    </recommendedName>
</protein>
<dbReference type="EMBL" id="MFYX01000074">
    <property type="protein sequence ID" value="OGK04244.1"/>
    <property type="molecule type" value="Genomic_DNA"/>
</dbReference>
<evidence type="ECO:0008006" key="3">
    <source>
        <dbReference type="Google" id="ProtNLM"/>
    </source>
</evidence>
<dbReference type="InterPro" id="IPR013406">
    <property type="entry name" value="CHP02574_addiction_mod"/>
</dbReference>
<reference evidence="1 2" key="1">
    <citation type="journal article" date="2016" name="Nat. Commun.">
        <title>Thousands of microbial genomes shed light on interconnected biogeochemical processes in an aquifer system.</title>
        <authorList>
            <person name="Anantharaman K."/>
            <person name="Brown C.T."/>
            <person name="Hug L.A."/>
            <person name="Sharon I."/>
            <person name="Castelle C.J."/>
            <person name="Probst A.J."/>
            <person name="Thomas B.C."/>
            <person name="Singh A."/>
            <person name="Wilkins M.J."/>
            <person name="Karaoz U."/>
            <person name="Brodie E.L."/>
            <person name="Williams K.H."/>
            <person name="Hubbard S.S."/>
            <person name="Banfield J.F."/>
        </authorList>
    </citation>
    <scope>NUCLEOTIDE SEQUENCE [LARGE SCALE GENOMIC DNA]</scope>
</reference>
<gene>
    <name evidence="1" type="ORF">A2519_17950</name>
</gene>
<name>A0A1F7FC39_UNCRA</name>
<comment type="caution">
    <text evidence="1">The sequence shown here is derived from an EMBL/GenBank/DDBJ whole genome shotgun (WGS) entry which is preliminary data.</text>
</comment>
<dbReference type="Pfam" id="PF09720">
    <property type="entry name" value="Unstab_antitox"/>
    <property type="match status" value="1"/>
</dbReference>
<sequence length="75" mass="9080">MVKTKAVREFRRLSVPERILLLEDLWDDVTATEEDVPIPESHKKELDRRLKKYPLNSRFWSSWEDVKKRILRSAK</sequence>
<proteinExistence type="predicted"/>
<dbReference type="Proteomes" id="UP000179243">
    <property type="component" value="Unassembled WGS sequence"/>
</dbReference>
<organism evidence="1 2">
    <name type="scientific">Candidatus Raymondbacteria bacterium RIFOXYD12_FULL_49_13</name>
    <dbReference type="NCBI Taxonomy" id="1817890"/>
    <lineage>
        <taxon>Bacteria</taxon>
        <taxon>Raymondiibacteriota</taxon>
    </lineage>
</organism>